<gene>
    <name evidence="2" type="ORF">EAH76_16525</name>
</gene>
<proteinExistence type="predicted"/>
<organism evidence="2 3">
    <name type="scientific">Sphingomonas glacialis</name>
    <dbReference type="NCBI Taxonomy" id="658225"/>
    <lineage>
        <taxon>Bacteria</taxon>
        <taxon>Pseudomonadati</taxon>
        <taxon>Pseudomonadota</taxon>
        <taxon>Alphaproteobacteria</taxon>
        <taxon>Sphingomonadales</taxon>
        <taxon>Sphingomonadaceae</taxon>
        <taxon>Sphingomonas</taxon>
    </lineage>
</organism>
<evidence type="ECO:0000313" key="3">
    <source>
        <dbReference type="Proteomes" id="UP000319931"/>
    </source>
</evidence>
<dbReference type="EMBL" id="RCZC01000005">
    <property type="protein sequence ID" value="TPG51630.1"/>
    <property type="molecule type" value="Genomic_DNA"/>
</dbReference>
<comment type="caution">
    <text evidence="2">The sequence shown here is derived from an EMBL/GenBank/DDBJ whole genome shotgun (WGS) entry which is preliminary data.</text>
</comment>
<evidence type="ECO:0000259" key="1">
    <source>
        <dbReference type="Pfam" id="PF13946"/>
    </source>
</evidence>
<accession>A0A502FQC7</accession>
<dbReference type="InterPro" id="IPR038255">
    <property type="entry name" value="PBS_linker_sf"/>
</dbReference>
<reference evidence="2 3" key="1">
    <citation type="journal article" date="2019" name="Environ. Microbiol.">
        <title>Species interactions and distinct microbial communities in high Arctic permafrost affected cryosols are associated with the CH4 and CO2 gas fluxes.</title>
        <authorList>
            <person name="Altshuler I."/>
            <person name="Hamel J."/>
            <person name="Turney S."/>
            <person name="Magnuson E."/>
            <person name="Levesque R."/>
            <person name="Greer C."/>
            <person name="Whyte L.G."/>
        </authorList>
    </citation>
    <scope>NUCLEOTIDE SEQUENCE [LARGE SCALE GENOMIC DNA]</scope>
    <source>
        <strain evidence="2 3">E6.1</strain>
    </source>
</reference>
<dbReference type="Gene3D" id="1.10.3130.20">
    <property type="entry name" value="Phycobilisome linker domain"/>
    <property type="match status" value="1"/>
</dbReference>
<dbReference type="AlphaFoldDB" id="A0A502FQC7"/>
<protein>
    <submittedName>
        <fullName evidence="2">DUF4214 domain-containing protein</fullName>
    </submittedName>
</protein>
<dbReference type="InterPro" id="IPR025282">
    <property type="entry name" value="DUF4214"/>
</dbReference>
<dbReference type="Proteomes" id="UP000319931">
    <property type="component" value="Unassembled WGS sequence"/>
</dbReference>
<name>A0A502FQC7_9SPHN</name>
<sequence>MIPDVPGPDVGVLDLLDLPIPYFVEAAYRIMLGRAPEPSEHTTRIGALRVGLGRERLLSDLVASREYAERWSREERDQTDAAFIERQFRMYAGRGSDPAGLEHYLKVLAKGRSRKNVVRDIAGSAEAAAASTFWRELKLVTDEEARCSRGLGAWLRRIVSANRRSNRQFELFNRHHHRDDRAERRDQNGWRDRTESLVARLALDVPAEGLASAVAAQKSMRGLVEDGPSTSIVAPQLGASGTKSLRRLHSLMAFSQASTGKQDARHH</sequence>
<keyword evidence="3" id="KW-1185">Reference proteome</keyword>
<evidence type="ECO:0000313" key="2">
    <source>
        <dbReference type="EMBL" id="TPG51630.1"/>
    </source>
</evidence>
<feature type="domain" description="DUF4214" evidence="1">
    <location>
        <begin position="60"/>
        <end position="129"/>
    </location>
</feature>
<dbReference type="Pfam" id="PF13946">
    <property type="entry name" value="DUF4214"/>
    <property type="match status" value="1"/>
</dbReference>